<dbReference type="STRING" id="111780.Sta7437_3475"/>
<dbReference type="Gene3D" id="1.10.730.10">
    <property type="entry name" value="Isoleucyl-tRNA Synthetase, Domain 1"/>
    <property type="match status" value="1"/>
</dbReference>
<dbReference type="GO" id="GO:0006420">
    <property type="term" value="P:arginyl-tRNA aminoacylation"/>
    <property type="evidence" value="ECO:0007669"/>
    <property type="project" value="InterPro"/>
</dbReference>
<dbReference type="InterPro" id="IPR009080">
    <property type="entry name" value="tRNAsynth_Ia_anticodon-bd"/>
</dbReference>
<dbReference type="KEGG" id="scs:Sta7437_3475"/>
<evidence type="ECO:0000313" key="6">
    <source>
        <dbReference type="Proteomes" id="UP000010473"/>
    </source>
</evidence>
<keyword evidence="3" id="KW-0067">ATP-binding</keyword>
<dbReference type="AlphaFoldDB" id="K9XXZ7"/>
<organism evidence="5 6">
    <name type="scientific">Stanieria cyanosphaera (strain ATCC 29371 / PCC 7437)</name>
    <dbReference type="NCBI Taxonomy" id="111780"/>
    <lineage>
        <taxon>Bacteria</taxon>
        <taxon>Bacillati</taxon>
        <taxon>Cyanobacteriota</taxon>
        <taxon>Cyanophyceae</taxon>
        <taxon>Pleurocapsales</taxon>
        <taxon>Dermocarpellaceae</taxon>
        <taxon>Stanieria</taxon>
    </lineage>
</organism>
<gene>
    <name evidence="5" type="ordered locus">Sta7437_3475</name>
</gene>
<evidence type="ECO:0000256" key="2">
    <source>
        <dbReference type="ARBA" id="ARBA00022741"/>
    </source>
</evidence>
<keyword evidence="6" id="KW-1185">Reference proteome</keyword>
<dbReference type="SUPFAM" id="SSF47323">
    <property type="entry name" value="Anticodon-binding domain of a subclass of class I aminoacyl-tRNA synthetases"/>
    <property type="match status" value="1"/>
</dbReference>
<accession>K9XXZ7</accession>
<dbReference type="Pfam" id="PF05746">
    <property type="entry name" value="DALR_1"/>
    <property type="match status" value="1"/>
</dbReference>
<dbReference type="EMBL" id="CP003653">
    <property type="protein sequence ID" value="AFZ36976.1"/>
    <property type="molecule type" value="Genomic_DNA"/>
</dbReference>
<sequence length="305" mass="34651">MDNNVSKNTFLDKFFKLHLKFDSIAIKYSLQQQLEYAINSYQQQHNFYVLSQSLVTLIPEKIILSRSHKTNSNKVKYRCAICFPLASQWQLSPLMLAKELIQIFTSIQNCSQETSLEFELELIASGWIDLSLKESSLINWLGQLIAFLETTTTVNENNHLCNHNNLFSLQYVHARCCSLLRLGEREGLIKLKASNFAVGSWNLLASCSFSGLNSQGNFFLNDESDRTLILELVNLVDVFASSQSFNCFKLAENLSQTMLDFEANCRIFGRINPQLAQARLGLVALVQYFLALLLQQLGVIPLSEL</sequence>
<evidence type="ECO:0000313" key="5">
    <source>
        <dbReference type="EMBL" id="AFZ36976.1"/>
    </source>
</evidence>
<keyword evidence="2" id="KW-0547">Nucleotide-binding</keyword>
<evidence type="ECO:0000256" key="3">
    <source>
        <dbReference type="ARBA" id="ARBA00022840"/>
    </source>
</evidence>
<dbReference type="HOGENOM" id="CLU_063433_0_0_3"/>
<dbReference type="PATRIC" id="fig|111780.3.peg.3602"/>
<name>K9XXZ7_STAC7</name>
<protein>
    <submittedName>
        <fullName evidence="5">DALR anticodon binding domain protein</fullName>
    </submittedName>
</protein>
<dbReference type="GO" id="GO:0005524">
    <property type="term" value="F:ATP binding"/>
    <property type="evidence" value="ECO:0007669"/>
    <property type="project" value="UniProtKB-KW"/>
</dbReference>
<feature type="domain" description="DALR anticodon binding" evidence="4">
    <location>
        <begin position="169"/>
        <end position="305"/>
    </location>
</feature>
<dbReference type="RefSeq" id="WP_015194638.1">
    <property type="nucleotide sequence ID" value="NC_019748.1"/>
</dbReference>
<dbReference type="SMART" id="SM00836">
    <property type="entry name" value="DALR_1"/>
    <property type="match status" value="1"/>
</dbReference>
<keyword evidence="1" id="KW-0436">Ligase</keyword>
<evidence type="ECO:0000256" key="1">
    <source>
        <dbReference type="ARBA" id="ARBA00022598"/>
    </source>
</evidence>
<dbReference type="eggNOG" id="COG0018">
    <property type="taxonomic scope" value="Bacteria"/>
</dbReference>
<dbReference type="GO" id="GO:0004814">
    <property type="term" value="F:arginine-tRNA ligase activity"/>
    <property type="evidence" value="ECO:0007669"/>
    <property type="project" value="InterPro"/>
</dbReference>
<dbReference type="OrthoDB" id="9805987at2"/>
<dbReference type="InterPro" id="IPR008909">
    <property type="entry name" value="DALR_anticod-bd"/>
</dbReference>
<dbReference type="Proteomes" id="UP000010473">
    <property type="component" value="Chromosome"/>
</dbReference>
<reference evidence="6" key="1">
    <citation type="journal article" date="2013" name="Proc. Natl. Acad. Sci. U.S.A.">
        <title>Improving the coverage of the cyanobacterial phylum using diversity-driven genome sequencing.</title>
        <authorList>
            <person name="Shih P.M."/>
            <person name="Wu D."/>
            <person name="Latifi A."/>
            <person name="Axen S.D."/>
            <person name="Fewer D.P."/>
            <person name="Talla E."/>
            <person name="Calteau A."/>
            <person name="Cai F."/>
            <person name="Tandeau de Marsac N."/>
            <person name="Rippka R."/>
            <person name="Herdman M."/>
            <person name="Sivonen K."/>
            <person name="Coursin T."/>
            <person name="Laurent T."/>
            <person name="Goodwin L."/>
            <person name="Nolan M."/>
            <person name="Davenport K.W."/>
            <person name="Han C.S."/>
            <person name="Rubin E.M."/>
            <person name="Eisen J.A."/>
            <person name="Woyke T."/>
            <person name="Gugger M."/>
            <person name="Kerfeld C.A."/>
        </authorList>
    </citation>
    <scope>NUCLEOTIDE SEQUENCE [LARGE SCALE GENOMIC DNA]</scope>
    <source>
        <strain evidence="6">ATCC 29371 / PCC 7437</strain>
    </source>
</reference>
<proteinExistence type="predicted"/>
<evidence type="ECO:0000259" key="4">
    <source>
        <dbReference type="SMART" id="SM00836"/>
    </source>
</evidence>